<dbReference type="EC" id="3.4.21.89" evidence="4 7"/>
<dbReference type="PROSITE" id="PS00761">
    <property type="entry name" value="SPASE_I_3"/>
    <property type="match status" value="1"/>
</dbReference>
<keyword evidence="7" id="KW-1133">Transmembrane helix</keyword>
<comment type="subcellular location">
    <subcellularLocation>
        <location evidence="2">Cell membrane</location>
        <topology evidence="2">Single-pass type II membrane protein</topology>
    </subcellularLocation>
    <subcellularLocation>
        <location evidence="7">Membrane</location>
        <topology evidence="7">Single-pass type II membrane protein</topology>
    </subcellularLocation>
</comment>
<organism evidence="9 10">
    <name type="scientific">Amphibacillus marinus</name>
    <dbReference type="NCBI Taxonomy" id="872970"/>
    <lineage>
        <taxon>Bacteria</taxon>
        <taxon>Bacillati</taxon>
        <taxon>Bacillota</taxon>
        <taxon>Bacilli</taxon>
        <taxon>Bacillales</taxon>
        <taxon>Bacillaceae</taxon>
        <taxon>Amphibacillus</taxon>
    </lineage>
</organism>
<accession>A0A1H8ICV7</accession>
<dbReference type="CDD" id="cd06530">
    <property type="entry name" value="S26_SPase_I"/>
    <property type="match status" value="1"/>
</dbReference>
<keyword evidence="7" id="KW-0812">Transmembrane</keyword>
<sequence>MKGILIKSGKYFIICFILFLFFNYFIFTISNVTGDSMAPTILDNQWIITNRASYLFNQPKRGDIVVIELADKTYIKRVIGLPNETLNITDQQLIINDIPYSQTFLTDDRSFWTHDVPNTLIPDGHYYVIGDHRRLSRDSRNSLGFINQADIIGRAEFIVYPFSDWQVIY</sequence>
<dbReference type="AlphaFoldDB" id="A0A1H8ICV7"/>
<evidence type="ECO:0000259" key="8">
    <source>
        <dbReference type="Pfam" id="PF10502"/>
    </source>
</evidence>
<name>A0A1H8ICV7_9BACI</name>
<dbReference type="Gene3D" id="2.10.109.10">
    <property type="entry name" value="Umud Fragment, subunit A"/>
    <property type="match status" value="1"/>
</dbReference>
<dbReference type="SUPFAM" id="SSF51306">
    <property type="entry name" value="LexA/Signal peptidase"/>
    <property type="match status" value="1"/>
</dbReference>
<dbReference type="Pfam" id="PF10502">
    <property type="entry name" value="Peptidase_S26"/>
    <property type="match status" value="1"/>
</dbReference>
<dbReference type="STRING" id="872970.SAMN04488134_101571"/>
<keyword evidence="5 7" id="KW-0378">Hydrolase</keyword>
<comment type="similarity">
    <text evidence="3 7">Belongs to the peptidase S26 family.</text>
</comment>
<protein>
    <recommendedName>
        <fullName evidence="4 7">Signal peptidase I</fullName>
        <ecNumber evidence="4 7">3.4.21.89</ecNumber>
    </recommendedName>
</protein>
<feature type="active site" evidence="6">
    <location>
        <position position="36"/>
    </location>
</feature>
<evidence type="ECO:0000313" key="10">
    <source>
        <dbReference type="Proteomes" id="UP000199300"/>
    </source>
</evidence>
<reference evidence="9 10" key="1">
    <citation type="submission" date="2016-10" db="EMBL/GenBank/DDBJ databases">
        <authorList>
            <person name="de Groot N.N."/>
        </authorList>
    </citation>
    <scope>NUCLEOTIDE SEQUENCE [LARGE SCALE GENOMIC DNA]</scope>
    <source>
        <strain evidence="9 10">CGMCC 1.10434</strain>
    </source>
</reference>
<dbReference type="PANTHER" id="PTHR43390">
    <property type="entry name" value="SIGNAL PEPTIDASE I"/>
    <property type="match status" value="1"/>
</dbReference>
<keyword evidence="10" id="KW-1185">Reference proteome</keyword>
<evidence type="ECO:0000256" key="7">
    <source>
        <dbReference type="RuleBase" id="RU362042"/>
    </source>
</evidence>
<dbReference type="Proteomes" id="UP000199300">
    <property type="component" value="Unassembled WGS sequence"/>
</dbReference>
<evidence type="ECO:0000256" key="2">
    <source>
        <dbReference type="ARBA" id="ARBA00004401"/>
    </source>
</evidence>
<feature type="transmembrane region" description="Helical" evidence="7">
    <location>
        <begin position="12"/>
        <end position="30"/>
    </location>
</feature>
<evidence type="ECO:0000256" key="6">
    <source>
        <dbReference type="PIRSR" id="PIRSR600223-1"/>
    </source>
</evidence>
<feature type="domain" description="Peptidase S26" evidence="8">
    <location>
        <begin position="7"/>
        <end position="160"/>
    </location>
</feature>
<dbReference type="EMBL" id="FODJ01000001">
    <property type="protein sequence ID" value="SEN65638.1"/>
    <property type="molecule type" value="Genomic_DNA"/>
</dbReference>
<dbReference type="InterPro" id="IPR000223">
    <property type="entry name" value="Pept_S26A_signal_pept_1"/>
</dbReference>
<dbReference type="InterPro" id="IPR036286">
    <property type="entry name" value="LexA/Signal_pep-like_sf"/>
</dbReference>
<dbReference type="InterPro" id="IPR019758">
    <property type="entry name" value="Pept_S26A_signal_pept_1_CS"/>
</dbReference>
<evidence type="ECO:0000256" key="4">
    <source>
        <dbReference type="ARBA" id="ARBA00013208"/>
    </source>
</evidence>
<dbReference type="NCBIfam" id="TIGR02227">
    <property type="entry name" value="sigpep_I_bact"/>
    <property type="match status" value="1"/>
</dbReference>
<dbReference type="GO" id="GO:0005886">
    <property type="term" value="C:plasma membrane"/>
    <property type="evidence" value="ECO:0007669"/>
    <property type="project" value="UniProtKB-SubCell"/>
</dbReference>
<keyword evidence="7" id="KW-0472">Membrane</keyword>
<dbReference type="GO" id="GO:0009003">
    <property type="term" value="F:signal peptidase activity"/>
    <property type="evidence" value="ECO:0007669"/>
    <property type="project" value="UniProtKB-EC"/>
</dbReference>
<comment type="catalytic activity">
    <reaction evidence="1 7">
        <text>Cleavage of hydrophobic, N-terminal signal or leader sequences from secreted and periplasmic proteins.</text>
        <dbReference type="EC" id="3.4.21.89"/>
    </reaction>
</comment>
<gene>
    <name evidence="9" type="ORF">SAMN04488134_101571</name>
</gene>
<dbReference type="PANTHER" id="PTHR43390:SF1">
    <property type="entry name" value="CHLOROPLAST PROCESSING PEPTIDASE"/>
    <property type="match status" value="1"/>
</dbReference>
<dbReference type="InterPro" id="IPR019533">
    <property type="entry name" value="Peptidase_S26"/>
</dbReference>
<proteinExistence type="inferred from homology"/>
<keyword evidence="7" id="KW-0645">Protease</keyword>
<dbReference type="RefSeq" id="WP_091494597.1">
    <property type="nucleotide sequence ID" value="NZ_FODJ01000001.1"/>
</dbReference>
<evidence type="ECO:0000256" key="5">
    <source>
        <dbReference type="ARBA" id="ARBA00022801"/>
    </source>
</evidence>
<feature type="active site" evidence="6">
    <location>
        <position position="76"/>
    </location>
</feature>
<dbReference type="GO" id="GO:0006465">
    <property type="term" value="P:signal peptide processing"/>
    <property type="evidence" value="ECO:0007669"/>
    <property type="project" value="InterPro"/>
</dbReference>
<evidence type="ECO:0000256" key="1">
    <source>
        <dbReference type="ARBA" id="ARBA00000677"/>
    </source>
</evidence>
<dbReference type="OrthoDB" id="9802919at2"/>
<evidence type="ECO:0000256" key="3">
    <source>
        <dbReference type="ARBA" id="ARBA00009370"/>
    </source>
</evidence>
<dbReference type="PRINTS" id="PR00727">
    <property type="entry name" value="LEADERPTASE"/>
</dbReference>
<evidence type="ECO:0000313" key="9">
    <source>
        <dbReference type="EMBL" id="SEN65638.1"/>
    </source>
</evidence>
<dbReference type="GO" id="GO:0004252">
    <property type="term" value="F:serine-type endopeptidase activity"/>
    <property type="evidence" value="ECO:0007669"/>
    <property type="project" value="InterPro"/>
</dbReference>